<dbReference type="Proteomes" id="UP000697127">
    <property type="component" value="Unassembled WGS sequence"/>
</dbReference>
<dbReference type="InterPro" id="IPR045125">
    <property type="entry name" value="Sub1/Tcp4-like"/>
</dbReference>
<sequence>MPPKRFFKKKSYDSSASAGAGGKNNNNNNNNNKNNDTSEQPQIQFDFKNMKLVDIREYYQKDGNWLPGSKGMSLTEDQWNVLVSKMVDISEALIKIDDKEQLNVMKAALERKEAKMKEDEEDEEANEAEDAEEYETLETAEEPSSKKAITAGDDDDEEEEDEDIGDLEFEDVSEAPAAKRVKTE</sequence>
<dbReference type="SUPFAM" id="SSF54447">
    <property type="entry name" value="ssDNA-binding transcriptional regulator domain"/>
    <property type="match status" value="1"/>
</dbReference>
<evidence type="ECO:0000313" key="9">
    <source>
        <dbReference type="EMBL" id="KAG0688201.1"/>
    </source>
</evidence>
<keyword evidence="10" id="KW-1185">Reference proteome</keyword>
<evidence type="ECO:0000259" key="8">
    <source>
        <dbReference type="Pfam" id="PF02229"/>
    </source>
</evidence>
<feature type="compositionally biased region" description="Acidic residues" evidence="7">
    <location>
        <begin position="152"/>
        <end position="173"/>
    </location>
</feature>
<dbReference type="InterPro" id="IPR003173">
    <property type="entry name" value="PC4_C"/>
</dbReference>
<keyword evidence="4" id="KW-0238">DNA-binding</keyword>
<gene>
    <name evidence="9" type="ORF">C6P40_001294</name>
</gene>
<feature type="region of interest" description="Disordered" evidence="7">
    <location>
        <begin position="113"/>
        <end position="184"/>
    </location>
</feature>
<dbReference type="GO" id="GO:0005634">
    <property type="term" value="C:nucleus"/>
    <property type="evidence" value="ECO:0007669"/>
    <property type="project" value="UniProtKB-SubCell"/>
</dbReference>
<dbReference type="Gene3D" id="2.30.31.10">
    <property type="entry name" value="Transcriptional Coactivator Pc4, Chain A"/>
    <property type="match status" value="1"/>
</dbReference>
<evidence type="ECO:0000256" key="1">
    <source>
        <dbReference type="ARBA" id="ARBA00004123"/>
    </source>
</evidence>
<comment type="caution">
    <text evidence="9">The sequence shown here is derived from an EMBL/GenBank/DDBJ whole genome shotgun (WGS) entry which is preliminary data.</text>
</comment>
<feature type="region of interest" description="Disordered" evidence="7">
    <location>
        <begin position="1"/>
        <end position="44"/>
    </location>
</feature>
<dbReference type="GO" id="GO:0003713">
    <property type="term" value="F:transcription coactivator activity"/>
    <property type="evidence" value="ECO:0007669"/>
    <property type="project" value="InterPro"/>
</dbReference>
<dbReference type="PANTHER" id="PTHR13215">
    <property type="entry name" value="RNA POLYMERASE II TRANSCRIPTIONAL COACTIVATOR"/>
    <property type="match status" value="1"/>
</dbReference>
<organism evidence="9 10">
    <name type="scientific">Pichia californica</name>
    <dbReference type="NCBI Taxonomy" id="460514"/>
    <lineage>
        <taxon>Eukaryota</taxon>
        <taxon>Fungi</taxon>
        <taxon>Dikarya</taxon>
        <taxon>Ascomycota</taxon>
        <taxon>Saccharomycotina</taxon>
        <taxon>Pichiomycetes</taxon>
        <taxon>Pichiales</taxon>
        <taxon>Pichiaceae</taxon>
        <taxon>Pichia</taxon>
    </lineage>
</organism>
<feature type="compositionally biased region" description="Acidic residues" evidence="7">
    <location>
        <begin position="119"/>
        <end position="141"/>
    </location>
</feature>
<evidence type="ECO:0000256" key="5">
    <source>
        <dbReference type="ARBA" id="ARBA00023163"/>
    </source>
</evidence>
<comment type="similarity">
    <text evidence="2">Belongs to the transcriptional coactivator PC4 family.</text>
</comment>
<dbReference type="AlphaFoldDB" id="A0A9P7BET1"/>
<accession>A0A9P7BET1</accession>
<protein>
    <recommendedName>
        <fullName evidence="8">Transcriptional coactivator p15 (PC4) C-terminal domain-containing protein</fullName>
    </recommendedName>
</protein>
<dbReference type="GO" id="GO:0060261">
    <property type="term" value="P:positive regulation of transcription initiation by RNA polymerase II"/>
    <property type="evidence" value="ECO:0007669"/>
    <property type="project" value="InterPro"/>
</dbReference>
<feature type="compositionally biased region" description="Low complexity" evidence="7">
    <location>
        <begin position="14"/>
        <end position="35"/>
    </location>
</feature>
<evidence type="ECO:0000256" key="4">
    <source>
        <dbReference type="ARBA" id="ARBA00023125"/>
    </source>
</evidence>
<dbReference type="InterPro" id="IPR009044">
    <property type="entry name" value="ssDNA-bd_transcriptional_reg"/>
</dbReference>
<keyword evidence="6" id="KW-0539">Nucleus</keyword>
<dbReference type="Pfam" id="PF02229">
    <property type="entry name" value="PC4"/>
    <property type="match status" value="1"/>
</dbReference>
<reference evidence="9" key="1">
    <citation type="submission" date="2020-11" db="EMBL/GenBank/DDBJ databases">
        <title>Kefir isolates.</title>
        <authorList>
            <person name="Marcisauskas S."/>
            <person name="Kim Y."/>
            <person name="Blasche S."/>
        </authorList>
    </citation>
    <scope>NUCLEOTIDE SEQUENCE</scope>
    <source>
        <strain evidence="9">Olga-1</strain>
    </source>
</reference>
<evidence type="ECO:0000256" key="2">
    <source>
        <dbReference type="ARBA" id="ARBA00009001"/>
    </source>
</evidence>
<proteinExistence type="inferred from homology"/>
<dbReference type="EMBL" id="PUHW01000173">
    <property type="protein sequence ID" value="KAG0688201.1"/>
    <property type="molecule type" value="Genomic_DNA"/>
</dbReference>
<name>A0A9P7BET1_9ASCO</name>
<evidence type="ECO:0000256" key="3">
    <source>
        <dbReference type="ARBA" id="ARBA00023015"/>
    </source>
</evidence>
<keyword evidence="5" id="KW-0804">Transcription</keyword>
<feature type="domain" description="Transcriptional coactivator p15 (PC4) C-terminal" evidence="8">
    <location>
        <begin position="46"/>
        <end position="83"/>
    </location>
</feature>
<dbReference type="GO" id="GO:0003677">
    <property type="term" value="F:DNA binding"/>
    <property type="evidence" value="ECO:0007669"/>
    <property type="project" value="UniProtKB-KW"/>
</dbReference>
<keyword evidence="3" id="KW-0805">Transcription regulation</keyword>
<comment type="subcellular location">
    <subcellularLocation>
        <location evidence="1">Nucleus</location>
    </subcellularLocation>
</comment>
<dbReference type="OrthoDB" id="2505440at2759"/>
<evidence type="ECO:0000256" key="6">
    <source>
        <dbReference type="ARBA" id="ARBA00023242"/>
    </source>
</evidence>
<evidence type="ECO:0000256" key="7">
    <source>
        <dbReference type="SAM" id="MobiDB-lite"/>
    </source>
</evidence>
<evidence type="ECO:0000313" key="10">
    <source>
        <dbReference type="Proteomes" id="UP000697127"/>
    </source>
</evidence>